<feature type="transmembrane region" description="Helical" evidence="2">
    <location>
        <begin position="382"/>
        <end position="403"/>
    </location>
</feature>
<reference evidence="3" key="1">
    <citation type="submission" date="2023-06" db="EMBL/GenBank/DDBJ databases">
        <title>Genome sequence of Nocardioides sp. SOB44.</title>
        <authorList>
            <person name="Zhang G."/>
        </authorList>
    </citation>
    <scope>NUCLEOTIDE SEQUENCE</scope>
    <source>
        <strain evidence="3">SOB44</strain>
    </source>
</reference>
<accession>A0ABT8TKE9</accession>
<evidence type="ECO:0000256" key="1">
    <source>
        <dbReference type="SAM" id="MobiDB-lite"/>
    </source>
</evidence>
<evidence type="ECO:0000313" key="4">
    <source>
        <dbReference type="Proteomes" id="UP001168363"/>
    </source>
</evidence>
<feature type="compositionally biased region" description="Acidic residues" evidence="1">
    <location>
        <begin position="223"/>
        <end position="261"/>
    </location>
</feature>
<feature type="compositionally biased region" description="Pro residues" evidence="1">
    <location>
        <begin position="50"/>
        <end position="60"/>
    </location>
</feature>
<keyword evidence="4" id="KW-1185">Reference proteome</keyword>
<comment type="caution">
    <text evidence="3">The sequence shown here is derived from an EMBL/GenBank/DDBJ whole genome shotgun (WGS) entry which is preliminary data.</text>
</comment>
<sequence>MSTEDQTPGDDLVDRWLAHRAQTAEDPATRPRTYGIARTQPAGRTASPDAPAPSEPPAPRPSAAASVAHVPADAVTADEELDEAEEAEARELEEVENAENAEELETPAAVPPESTPVAAAAASEVGIDLAGFEPVLTASARRALEQGEQRGSRARRGRRRADEAVAKPVAEPVVSPETDMAGPSPDAAEEPEVPAPPDHVGAGRDVLALLGAATPAPVAEPTLDPEPEPTPEPEPEPEPTPDPEPEPEPEPTPEPEPEPTPDPEPKPEPEPTPDPEPEPEPEPTPDPEPVGDPEPEPEPTPEPEPRPARTPRLGAVASSLRAGVQRAVSGDPEQQVARPAPPPAAPAPAPASDPAPARVSTPPAPPSTALPTELHSPGGVRAATGVLLLLALVATGIAGYVAYQDPTETALGVAGVLALLTAVIWAVRASASPTRMSLQQGRLEIQSAAGRHLFDLGNPHTSIEVRGRPGSRGWKVLFHRRAMAPFVIDASMVDPAAFTEVLLLHRPDLAAPTEAVGQRS</sequence>
<feature type="compositionally biased region" description="Acidic residues" evidence="1">
    <location>
        <begin position="271"/>
        <end position="301"/>
    </location>
</feature>
<feature type="region of interest" description="Disordered" evidence="1">
    <location>
        <begin position="143"/>
        <end position="376"/>
    </location>
</feature>
<dbReference type="EMBL" id="JAULSC010000001">
    <property type="protein sequence ID" value="MDO3394435.1"/>
    <property type="molecule type" value="Genomic_DNA"/>
</dbReference>
<dbReference type="Proteomes" id="UP001168363">
    <property type="component" value="Unassembled WGS sequence"/>
</dbReference>
<name>A0ABT8TKE9_9ACTN</name>
<gene>
    <name evidence="3" type="ORF">QWJ41_01750</name>
</gene>
<dbReference type="RefSeq" id="WP_302705428.1">
    <property type="nucleotide sequence ID" value="NZ_JAULSC010000001.1"/>
</dbReference>
<feature type="compositionally biased region" description="Pro residues" evidence="1">
    <location>
        <begin position="339"/>
        <end position="353"/>
    </location>
</feature>
<evidence type="ECO:0000256" key="2">
    <source>
        <dbReference type="SAM" id="Phobius"/>
    </source>
</evidence>
<feature type="compositionally biased region" description="Low complexity" evidence="1">
    <location>
        <begin position="61"/>
        <end position="75"/>
    </location>
</feature>
<evidence type="ECO:0000313" key="3">
    <source>
        <dbReference type="EMBL" id="MDO3394435.1"/>
    </source>
</evidence>
<protein>
    <submittedName>
        <fullName evidence="3">Uncharacterized protein</fullName>
    </submittedName>
</protein>
<feature type="transmembrane region" description="Helical" evidence="2">
    <location>
        <begin position="409"/>
        <end position="427"/>
    </location>
</feature>
<proteinExistence type="predicted"/>
<feature type="region of interest" description="Disordered" evidence="1">
    <location>
        <begin position="1"/>
        <end position="120"/>
    </location>
</feature>
<keyword evidence="2" id="KW-1133">Transmembrane helix</keyword>
<feature type="compositionally biased region" description="Acidic residues" evidence="1">
    <location>
        <begin position="76"/>
        <end position="86"/>
    </location>
</feature>
<organism evidence="3 4">
    <name type="scientific">Nocardioides cremeus</name>
    <dbReference type="NCBI Taxonomy" id="3058044"/>
    <lineage>
        <taxon>Bacteria</taxon>
        <taxon>Bacillati</taxon>
        <taxon>Actinomycetota</taxon>
        <taxon>Actinomycetes</taxon>
        <taxon>Propionibacteriales</taxon>
        <taxon>Nocardioidaceae</taxon>
        <taxon>Nocardioides</taxon>
    </lineage>
</organism>
<keyword evidence="2" id="KW-0472">Membrane</keyword>
<feature type="compositionally biased region" description="Low complexity" evidence="1">
    <location>
        <begin position="166"/>
        <end position="177"/>
    </location>
</feature>
<keyword evidence="2" id="KW-0812">Transmembrane</keyword>
<feature type="compositionally biased region" description="Acidic residues" evidence="1">
    <location>
        <begin position="93"/>
        <end position="105"/>
    </location>
</feature>